<organism evidence="2 3">
    <name type="scientific">Nannocystis radixulma</name>
    <dbReference type="NCBI Taxonomy" id="2995305"/>
    <lineage>
        <taxon>Bacteria</taxon>
        <taxon>Pseudomonadati</taxon>
        <taxon>Myxococcota</taxon>
        <taxon>Polyangia</taxon>
        <taxon>Nannocystales</taxon>
        <taxon>Nannocystaceae</taxon>
        <taxon>Nannocystis</taxon>
    </lineage>
</organism>
<comment type="caution">
    <text evidence="2">The sequence shown here is derived from an EMBL/GenBank/DDBJ whole genome shotgun (WGS) entry which is preliminary data.</text>
</comment>
<dbReference type="GO" id="GO:0016787">
    <property type="term" value="F:hydrolase activity"/>
    <property type="evidence" value="ECO:0007669"/>
    <property type="project" value="UniProtKB-KW"/>
</dbReference>
<dbReference type="EMBL" id="JAQNDN010000019">
    <property type="protein sequence ID" value="MDC0672738.1"/>
    <property type="molecule type" value="Genomic_DNA"/>
</dbReference>
<dbReference type="SUPFAM" id="SSF53474">
    <property type="entry name" value="alpha/beta-Hydrolases"/>
    <property type="match status" value="1"/>
</dbReference>
<proteinExistence type="predicted"/>
<dbReference type="PROSITE" id="PS51257">
    <property type="entry name" value="PROKAR_LIPOPROTEIN"/>
    <property type="match status" value="1"/>
</dbReference>
<dbReference type="Proteomes" id="UP001217838">
    <property type="component" value="Unassembled WGS sequence"/>
</dbReference>
<evidence type="ECO:0000313" key="2">
    <source>
        <dbReference type="EMBL" id="MDC0672738.1"/>
    </source>
</evidence>
<feature type="domain" description="AB hydrolase-1" evidence="1">
    <location>
        <begin position="50"/>
        <end position="143"/>
    </location>
</feature>
<gene>
    <name evidence="2" type="ORF">POL58_33610</name>
</gene>
<evidence type="ECO:0000313" key="3">
    <source>
        <dbReference type="Proteomes" id="UP001217838"/>
    </source>
</evidence>
<dbReference type="Gene3D" id="3.40.50.1820">
    <property type="entry name" value="alpha/beta hydrolase"/>
    <property type="match status" value="1"/>
</dbReference>
<dbReference type="RefSeq" id="WP_272004745.1">
    <property type="nucleotide sequence ID" value="NZ_JAQNDN010000019.1"/>
</dbReference>
<dbReference type="InterPro" id="IPR029058">
    <property type="entry name" value="AB_hydrolase_fold"/>
</dbReference>
<name>A0ABT5BG85_9BACT</name>
<dbReference type="PANTHER" id="PTHR43433:SF5">
    <property type="entry name" value="AB HYDROLASE-1 DOMAIN-CONTAINING PROTEIN"/>
    <property type="match status" value="1"/>
</dbReference>
<keyword evidence="3" id="KW-1185">Reference proteome</keyword>
<accession>A0ABT5BG85</accession>
<dbReference type="Pfam" id="PF00561">
    <property type="entry name" value="Abhydrolase_1"/>
    <property type="match status" value="1"/>
</dbReference>
<evidence type="ECO:0000259" key="1">
    <source>
        <dbReference type="Pfam" id="PF00561"/>
    </source>
</evidence>
<keyword evidence="2" id="KW-0378">Hydrolase</keyword>
<dbReference type="InterPro" id="IPR050471">
    <property type="entry name" value="AB_hydrolase"/>
</dbReference>
<protein>
    <submittedName>
        <fullName evidence="2">Alpha/beta hydrolase</fullName>
    </submittedName>
</protein>
<dbReference type="InterPro" id="IPR000073">
    <property type="entry name" value="AB_hydrolase_1"/>
</dbReference>
<sequence length="278" mass="29706">MSKSIPLVLALVALGGCGGDSDPVEAVDAWFEASDGLNLHYVEYAGEGTPVVLLHGFTSSGEATWEANGIAAALAERHRVIVLDQRGHGESDKPHEPEAYGGRMVTDIVELMDHLDIERAHISGYSMGGGLTAVLLNVAPERFITASFGGAGVTETDEALRTAAEALDPVGVDSEELELLEMIEEGTIEASIDDAAMEALAAAWGVWGPPPIDLSEVEFPVMAVNGEFDRPYSKTVRMVRELPRFTSAVIPGRGHVSTLIDPLFREALVEFIDAHDDE</sequence>
<dbReference type="PANTHER" id="PTHR43433">
    <property type="entry name" value="HYDROLASE, ALPHA/BETA FOLD FAMILY PROTEIN"/>
    <property type="match status" value="1"/>
</dbReference>
<reference evidence="2 3" key="1">
    <citation type="submission" date="2022-11" db="EMBL/GenBank/DDBJ databases">
        <title>Minimal conservation of predation-associated metabolite biosynthetic gene clusters underscores biosynthetic potential of Myxococcota including descriptions for ten novel species: Archangium lansinium sp. nov., Myxococcus landrumus sp. nov., Nannocystis bai.</title>
        <authorList>
            <person name="Ahearne A."/>
            <person name="Stevens C."/>
            <person name="Dowd S."/>
        </authorList>
    </citation>
    <scope>NUCLEOTIDE SEQUENCE [LARGE SCALE GENOMIC DNA]</scope>
    <source>
        <strain evidence="2 3">NCELM</strain>
    </source>
</reference>